<keyword evidence="2" id="KW-0805">Transcription regulation</keyword>
<keyword evidence="8" id="KW-1185">Reference proteome</keyword>
<keyword evidence="4" id="KW-0804">Transcription</keyword>
<evidence type="ECO:0000256" key="3">
    <source>
        <dbReference type="ARBA" id="ARBA00023125"/>
    </source>
</evidence>
<dbReference type="InterPro" id="IPR036390">
    <property type="entry name" value="WH_DNA-bd_sf"/>
</dbReference>
<dbReference type="Gene3D" id="1.10.10.10">
    <property type="entry name" value="Winged helix-like DNA-binding domain superfamily/Winged helix DNA-binding domain"/>
    <property type="match status" value="1"/>
</dbReference>
<evidence type="ECO:0000313" key="8">
    <source>
        <dbReference type="Proteomes" id="UP000185657"/>
    </source>
</evidence>
<reference evidence="7 8" key="1">
    <citation type="submission" date="2016-02" db="EMBL/GenBank/DDBJ databases">
        <title>Draft genome sequence of Hydrogenophaga sp. LPB0072.</title>
        <authorList>
            <person name="Shin S.-K."/>
            <person name="Yi H."/>
        </authorList>
    </citation>
    <scope>NUCLEOTIDE SEQUENCE [LARGE SCALE GENOMIC DNA]</scope>
    <source>
        <strain evidence="7 8">LPB0072</strain>
    </source>
</reference>
<accession>A0A167HY01</accession>
<dbReference type="InterPro" id="IPR058163">
    <property type="entry name" value="LysR-type_TF_proteobact-type"/>
</dbReference>
<evidence type="ECO:0000259" key="5">
    <source>
        <dbReference type="PROSITE" id="PS50931"/>
    </source>
</evidence>
<evidence type="ECO:0000313" key="7">
    <source>
        <dbReference type="EMBL" id="OAD41883.1"/>
    </source>
</evidence>
<dbReference type="EMBL" id="LVWD01000013">
    <property type="protein sequence ID" value="OAD41883.1"/>
    <property type="molecule type" value="Genomic_DNA"/>
</dbReference>
<dbReference type="PANTHER" id="PTHR30537">
    <property type="entry name" value="HTH-TYPE TRANSCRIPTIONAL REGULATOR"/>
    <property type="match status" value="1"/>
</dbReference>
<dbReference type="InterPro" id="IPR005119">
    <property type="entry name" value="LysR_subst-bd"/>
</dbReference>
<dbReference type="SUPFAM" id="SSF53850">
    <property type="entry name" value="Periplasmic binding protein-like II"/>
    <property type="match status" value="1"/>
</dbReference>
<protein>
    <submittedName>
        <fullName evidence="6">LysR family transcriptional regulator</fullName>
    </submittedName>
</protein>
<keyword evidence="3" id="KW-0238">DNA-binding</keyword>
<dbReference type="GO" id="GO:0006351">
    <property type="term" value="P:DNA-templated transcription"/>
    <property type="evidence" value="ECO:0007669"/>
    <property type="project" value="TreeGrafter"/>
</dbReference>
<comment type="similarity">
    <text evidence="1">Belongs to the LysR transcriptional regulatory family.</text>
</comment>
<dbReference type="FunFam" id="1.10.10.10:FF:000001">
    <property type="entry name" value="LysR family transcriptional regulator"/>
    <property type="match status" value="1"/>
</dbReference>
<evidence type="ECO:0000313" key="6">
    <source>
        <dbReference type="EMBL" id="AOW13588.1"/>
    </source>
</evidence>
<dbReference type="EMBL" id="CP017476">
    <property type="protein sequence ID" value="AOW13588.1"/>
    <property type="molecule type" value="Genomic_DNA"/>
</dbReference>
<dbReference type="Proteomes" id="UP000185657">
    <property type="component" value="Unassembled WGS sequence"/>
</dbReference>
<reference evidence="6 9" key="2">
    <citation type="submission" date="2016-10" db="EMBL/GenBank/DDBJ databases">
        <title>Hydorgenophaga sp. LPB0072 isolated from gastropod.</title>
        <authorList>
            <person name="Kim E."/>
            <person name="Yi H."/>
        </authorList>
    </citation>
    <scope>NUCLEOTIDE SEQUENCE [LARGE SCALE GENOMIC DNA]</scope>
    <source>
        <strain evidence="6 9">LPB0072</strain>
    </source>
</reference>
<dbReference type="STRING" id="1763535.LPB072_12725"/>
<gene>
    <name evidence="6" type="ORF">LPB072_12725</name>
    <name evidence="7" type="ORF">LPB72_11345</name>
</gene>
<dbReference type="Pfam" id="PF00126">
    <property type="entry name" value="HTH_1"/>
    <property type="match status" value="1"/>
</dbReference>
<evidence type="ECO:0000256" key="4">
    <source>
        <dbReference type="ARBA" id="ARBA00023163"/>
    </source>
</evidence>
<evidence type="ECO:0000256" key="1">
    <source>
        <dbReference type="ARBA" id="ARBA00009437"/>
    </source>
</evidence>
<dbReference type="PANTHER" id="PTHR30537:SF58">
    <property type="entry name" value="HTH-TYPE TRANSCRIPTIONAL REGULATOR PERR"/>
    <property type="match status" value="1"/>
</dbReference>
<evidence type="ECO:0000313" key="9">
    <source>
        <dbReference type="Proteomes" id="UP000185680"/>
    </source>
</evidence>
<dbReference type="GO" id="GO:0043565">
    <property type="term" value="F:sequence-specific DNA binding"/>
    <property type="evidence" value="ECO:0007669"/>
    <property type="project" value="TreeGrafter"/>
</dbReference>
<name>A0A167HY01_9BURK</name>
<proteinExistence type="inferred from homology"/>
<dbReference type="PROSITE" id="PS50931">
    <property type="entry name" value="HTH_LYSR"/>
    <property type="match status" value="1"/>
</dbReference>
<dbReference type="InterPro" id="IPR036388">
    <property type="entry name" value="WH-like_DNA-bd_sf"/>
</dbReference>
<evidence type="ECO:0000256" key="2">
    <source>
        <dbReference type="ARBA" id="ARBA00023015"/>
    </source>
</evidence>
<dbReference type="PRINTS" id="PR00039">
    <property type="entry name" value="HTHLYSR"/>
</dbReference>
<dbReference type="SUPFAM" id="SSF46785">
    <property type="entry name" value="Winged helix' DNA-binding domain"/>
    <property type="match status" value="1"/>
</dbReference>
<dbReference type="GO" id="GO:0003700">
    <property type="term" value="F:DNA-binding transcription factor activity"/>
    <property type="evidence" value="ECO:0007669"/>
    <property type="project" value="InterPro"/>
</dbReference>
<dbReference type="AlphaFoldDB" id="A0A167HY01"/>
<feature type="domain" description="HTH lysR-type" evidence="5">
    <location>
        <begin position="15"/>
        <end position="72"/>
    </location>
</feature>
<dbReference type="Proteomes" id="UP000185680">
    <property type="component" value="Chromosome"/>
</dbReference>
<dbReference type="Pfam" id="PF03466">
    <property type="entry name" value="LysR_substrate"/>
    <property type="match status" value="1"/>
</dbReference>
<dbReference type="InterPro" id="IPR000847">
    <property type="entry name" value="LysR_HTH_N"/>
</dbReference>
<sequence>MNSVHLSVICMRNLPPLARLRTFEAAARLQSFALAAQELHLTASAISHQIRDLERYFGRALFERSHRQVRTTREGLRLFESLGRVFDALDAVCAEVQLPTQDEVLAVHCAPSLALKWLGPRLPTFLAQHPTINIRLTTGAEPVDLGVMRELDVALSYGAARQKAGLEVFSLGNERVVPLVSPQLVAPGESATEAIERLMLIDSQLSPVGWVDWFDGNGIVLPSRPRCSFDRAAMAIAAAVDGLGVALESTRLAGRELARGDLVVLEARGAKPIDRPLHFVSLRVSDRSRPPIAAFVDWVADQAKDR</sequence>
<organism evidence="6 9">
    <name type="scientific">Hydrogenophaga crassostreae</name>
    <dbReference type="NCBI Taxonomy" id="1763535"/>
    <lineage>
        <taxon>Bacteria</taxon>
        <taxon>Pseudomonadati</taxon>
        <taxon>Pseudomonadota</taxon>
        <taxon>Betaproteobacteria</taxon>
        <taxon>Burkholderiales</taxon>
        <taxon>Comamonadaceae</taxon>
        <taxon>Hydrogenophaga</taxon>
    </lineage>
</organism>
<dbReference type="KEGG" id="hyl:LPB072_12725"/>
<dbReference type="Gene3D" id="3.40.190.10">
    <property type="entry name" value="Periplasmic binding protein-like II"/>
    <property type="match status" value="2"/>
</dbReference>